<dbReference type="GO" id="GO:0005634">
    <property type="term" value="C:nucleus"/>
    <property type="evidence" value="ECO:0007669"/>
    <property type="project" value="UniProtKB-SubCell"/>
</dbReference>
<evidence type="ECO:0000256" key="3">
    <source>
        <dbReference type="SAM" id="MobiDB-lite"/>
    </source>
</evidence>
<feature type="region of interest" description="Disordered" evidence="3">
    <location>
        <begin position="266"/>
        <end position="648"/>
    </location>
</feature>
<comment type="caution">
    <text evidence="5">The sequence shown here is derived from an EMBL/GenBank/DDBJ whole genome shotgun (WGS) entry which is preliminary data.</text>
</comment>
<keyword evidence="6" id="KW-1185">Reference proteome</keyword>
<proteinExistence type="predicted"/>
<dbReference type="PANTHER" id="PTHR15835">
    <property type="entry name" value="NUCLEAR-INTERACTING PARTNER OF ALK"/>
    <property type="match status" value="1"/>
</dbReference>
<dbReference type="Pfam" id="PF07967">
    <property type="entry name" value="zf-C3HC"/>
    <property type="match status" value="1"/>
</dbReference>
<evidence type="ECO:0000313" key="5">
    <source>
        <dbReference type="EMBL" id="PRP73466.1"/>
    </source>
</evidence>
<dbReference type="GO" id="GO:0008270">
    <property type="term" value="F:zinc ion binding"/>
    <property type="evidence" value="ECO:0007669"/>
    <property type="project" value="InterPro"/>
</dbReference>
<feature type="compositionally biased region" description="Basic and acidic residues" evidence="3">
    <location>
        <begin position="397"/>
        <end position="413"/>
    </location>
</feature>
<dbReference type="Proteomes" id="UP000241769">
    <property type="component" value="Unassembled WGS sequence"/>
</dbReference>
<keyword evidence="2" id="KW-0539">Nucleus</keyword>
<evidence type="ECO:0000313" key="6">
    <source>
        <dbReference type="Proteomes" id="UP000241769"/>
    </source>
</evidence>
<dbReference type="EMBL" id="MDYQ01000599">
    <property type="protein sequence ID" value="PRP73466.1"/>
    <property type="molecule type" value="Genomic_DNA"/>
</dbReference>
<organism evidence="5 6">
    <name type="scientific">Planoprotostelium fungivorum</name>
    <dbReference type="NCBI Taxonomy" id="1890364"/>
    <lineage>
        <taxon>Eukaryota</taxon>
        <taxon>Amoebozoa</taxon>
        <taxon>Evosea</taxon>
        <taxon>Variosea</taxon>
        <taxon>Cavosteliida</taxon>
        <taxon>Cavosteliaceae</taxon>
        <taxon>Planoprotostelium</taxon>
    </lineage>
</organism>
<dbReference type="OrthoDB" id="614844at2759"/>
<gene>
    <name evidence="5" type="ORF">PROFUN_02475</name>
</gene>
<dbReference type="STRING" id="1890364.A0A2P6MP72"/>
<feature type="compositionally biased region" description="Acidic residues" evidence="3">
    <location>
        <begin position="332"/>
        <end position="368"/>
    </location>
</feature>
<dbReference type="PANTHER" id="PTHR15835:SF6">
    <property type="entry name" value="ZINC FINGER C3HC-TYPE PROTEIN 1"/>
    <property type="match status" value="1"/>
</dbReference>
<dbReference type="InParanoid" id="A0A2P6MP72"/>
<name>A0A2P6MP72_9EUKA</name>
<evidence type="ECO:0000259" key="4">
    <source>
        <dbReference type="Pfam" id="PF07967"/>
    </source>
</evidence>
<evidence type="ECO:0000256" key="2">
    <source>
        <dbReference type="ARBA" id="ARBA00023242"/>
    </source>
</evidence>
<feature type="compositionally biased region" description="Basic and acidic residues" evidence="3">
    <location>
        <begin position="315"/>
        <end position="331"/>
    </location>
</feature>
<comment type="subcellular location">
    <subcellularLocation>
        <location evidence="1">Nucleus</location>
    </subcellularLocation>
</comment>
<feature type="compositionally biased region" description="Polar residues" evidence="3">
    <location>
        <begin position="516"/>
        <end position="528"/>
    </location>
</feature>
<reference evidence="5 6" key="1">
    <citation type="journal article" date="2018" name="Genome Biol. Evol.">
        <title>Multiple Roots of Fruiting Body Formation in Amoebozoa.</title>
        <authorList>
            <person name="Hillmann F."/>
            <person name="Forbes G."/>
            <person name="Novohradska S."/>
            <person name="Ferling I."/>
            <person name="Riege K."/>
            <person name="Groth M."/>
            <person name="Westermann M."/>
            <person name="Marz M."/>
            <person name="Spaller T."/>
            <person name="Winckler T."/>
            <person name="Schaap P."/>
            <person name="Glockner G."/>
        </authorList>
    </citation>
    <scope>NUCLEOTIDE SEQUENCE [LARGE SCALE GENOMIC DNA]</scope>
    <source>
        <strain evidence="5 6">Jena</strain>
    </source>
</reference>
<accession>A0A2P6MP72</accession>
<sequence length="715" mass="81566">MVSISPEKKALDDLKKYITPLSTIGRQPNHETSSCNPNDVKWFAKPPSLSFTECARHGWINTSPDSLQCVTCKAMLVYHLSPILKNDQKFVKKYVSEFHDRLQAGHREFCPWRSTSCPVSFGQVPLNYSYTEGDSEDASTLSIKLDFLGRLESLFTCANLPDIHPSFRIQARANITKEGNIAENLPLHHLRSIAGNSNEGVDLQPDTLKGGAYLSAIYLALCGWKSSTSHHLICVDCQRLVPINSYSLAEVDEDTDEIEIPFVEEEIDVPDSNEQGQHPPEESRDENGEPTVEGEERGGEEEIEVELSDEEIPFEESRLEEGERSEDRSEEGTEDREEMEGEERGEEGEGEERGEEGEGEERGEEGEGEERGRDSSQEEERGEDTSSSQSSEEEGREESRDEDRRDEEGKQVHSDSNPVQSDSHEEMEESKYAEEEKEEEEEEEREEEEEEEREEEEEEEDEAEEEELREKLLGFANQRRVGGTSDPIVLDSSSDEDEGGKDIGQVDGMDDDQDNNHSTQVNQPTEDVNQPIDPVNEPTPQAGVVTPEREGNTGGDTAQVQDAMETNVETREEEMERHEEEPAERWMENEEETSEGGAAEDRRERMEESHEARETTEEMRETTEESEEGKGTKRKTAEERREEAKKRAGRRYFQPLEEHRYYCPWRSTHNKEPTWLLLMRSLLSQDNRSTKKQTFDRAQDPVAFVRSVLRGDVPL</sequence>
<dbReference type="InterPro" id="IPR012935">
    <property type="entry name" value="NuBaID_N"/>
</dbReference>
<evidence type="ECO:0000256" key="1">
    <source>
        <dbReference type="ARBA" id="ARBA00004123"/>
    </source>
</evidence>
<protein>
    <recommendedName>
        <fullName evidence="4">C3HC-type domain-containing protein</fullName>
    </recommendedName>
</protein>
<feature type="domain" description="C3HC-type" evidence="4">
    <location>
        <begin position="39"/>
        <end position="129"/>
    </location>
</feature>
<dbReference type="AlphaFoldDB" id="A0A2P6MP72"/>
<feature type="compositionally biased region" description="Acidic residues" evidence="3">
    <location>
        <begin position="298"/>
        <end position="314"/>
    </location>
</feature>
<feature type="compositionally biased region" description="Acidic residues" evidence="3">
    <location>
        <begin position="435"/>
        <end position="467"/>
    </location>
</feature>
<feature type="compositionally biased region" description="Basic and acidic residues" evidence="3">
    <location>
        <begin position="369"/>
        <end position="379"/>
    </location>
</feature>
<feature type="compositionally biased region" description="Basic and acidic residues" evidence="3">
    <location>
        <begin position="568"/>
        <end position="588"/>
    </location>
</feature>
<feature type="compositionally biased region" description="Basic and acidic residues" evidence="3">
    <location>
        <begin position="599"/>
        <end position="646"/>
    </location>
</feature>